<dbReference type="Gene3D" id="3.90.226.10">
    <property type="entry name" value="2-enoyl-CoA Hydratase, Chain A, domain 1"/>
    <property type="match status" value="1"/>
</dbReference>
<keyword evidence="4" id="KW-1185">Reference proteome</keyword>
<dbReference type="InterPro" id="IPR018376">
    <property type="entry name" value="Enoyl-CoA_hyd/isom_CS"/>
</dbReference>
<dbReference type="EMBL" id="KN882067">
    <property type="protein sequence ID" value="KIY44639.1"/>
    <property type="molecule type" value="Genomic_DNA"/>
</dbReference>
<dbReference type="Pfam" id="PF00378">
    <property type="entry name" value="ECH_1"/>
    <property type="match status" value="1"/>
</dbReference>
<dbReference type="PANTHER" id="PTHR11941:SF158">
    <property type="entry name" value="ENOYL-COA HYDRATASE (AFU_ORTHOLOGUE AFUA_2G10650)"/>
    <property type="match status" value="1"/>
</dbReference>
<dbReference type="InterPro" id="IPR001753">
    <property type="entry name" value="Enoyl-CoA_hydra/iso"/>
</dbReference>
<dbReference type="PANTHER" id="PTHR11941">
    <property type="entry name" value="ENOYL-COA HYDRATASE-RELATED"/>
    <property type="match status" value="1"/>
</dbReference>
<dbReference type="GO" id="GO:0003824">
    <property type="term" value="F:catalytic activity"/>
    <property type="evidence" value="ECO:0007669"/>
    <property type="project" value="InterPro"/>
</dbReference>
<gene>
    <name evidence="3" type="ORF">FISHEDRAFT_77263</name>
</gene>
<evidence type="ECO:0000256" key="1">
    <source>
        <dbReference type="ARBA" id="ARBA00005254"/>
    </source>
</evidence>
<reference evidence="3 4" key="1">
    <citation type="journal article" date="2015" name="Fungal Genet. Biol.">
        <title>Evolution of novel wood decay mechanisms in Agaricales revealed by the genome sequences of Fistulina hepatica and Cylindrobasidium torrendii.</title>
        <authorList>
            <person name="Floudas D."/>
            <person name="Held B.W."/>
            <person name="Riley R."/>
            <person name="Nagy L.G."/>
            <person name="Koehler G."/>
            <person name="Ransdell A.S."/>
            <person name="Younus H."/>
            <person name="Chow J."/>
            <person name="Chiniquy J."/>
            <person name="Lipzen A."/>
            <person name="Tritt A."/>
            <person name="Sun H."/>
            <person name="Haridas S."/>
            <person name="LaButti K."/>
            <person name="Ohm R.A."/>
            <person name="Kues U."/>
            <person name="Blanchette R.A."/>
            <person name="Grigoriev I.V."/>
            <person name="Minto R.E."/>
            <person name="Hibbett D.S."/>
        </authorList>
    </citation>
    <scope>NUCLEOTIDE SEQUENCE [LARGE SCALE GENOMIC DNA]</scope>
    <source>
        <strain evidence="3 4">ATCC 64428</strain>
    </source>
</reference>
<protein>
    <submittedName>
        <fullName evidence="3">ClpP/crotonase</fullName>
    </submittedName>
</protein>
<dbReference type="Proteomes" id="UP000054144">
    <property type="component" value="Unassembled WGS sequence"/>
</dbReference>
<accession>A0A0D7A2N9</accession>
<name>A0A0D7A2N9_9AGAR</name>
<dbReference type="SUPFAM" id="SSF52096">
    <property type="entry name" value="ClpP/crotonase"/>
    <property type="match status" value="1"/>
</dbReference>
<evidence type="ECO:0000313" key="3">
    <source>
        <dbReference type="EMBL" id="KIY44639.1"/>
    </source>
</evidence>
<dbReference type="CDD" id="cd06558">
    <property type="entry name" value="crotonase-like"/>
    <property type="match status" value="1"/>
</dbReference>
<dbReference type="GO" id="GO:0006635">
    <property type="term" value="P:fatty acid beta-oxidation"/>
    <property type="evidence" value="ECO:0007669"/>
    <property type="project" value="TreeGrafter"/>
</dbReference>
<comment type="similarity">
    <text evidence="1 2">Belongs to the enoyl-CoA hydratase/isomerase family.</text>
</comment>
<dbReference type="InterPro" id="IPR029045">
    <property type="entry name" value="ClpP/crotonase-like_dom_sf"/>
</dbReference>
<dbReference type="PROSITE" id="PS00166">
    <property type="entry name" value="ENOYL_COA_HYDRATASE"/>
    <property type="match status" value="1"/>
</dbReference>
<evidence type="ECO:0000313" key="4">
    <source>
        <dbReference type="Proteomes" id="UP000054144"/>
    </source>
</evidence>
<proteinExistence type="inferred from homology"/>
<dbReference type="GO" id="GO:0005739">
    <property type="term" value="C:mitochondrion"/>
    <property type="evidence" value="ECO:0007669"/>
    <property type="project" value="TreeGrafter"/>
</dbReference>
<organism evidence="3 4">
    <name type="scientific">Fistulina hepatica ATCC 64428</name>
    <dbReference type="NCBI Taxonomy" id="1128425"/>
    <lineage>
        <taxon>Eukaryota</taxon>
        <taxon>Fungi</taxon>
        <taxon>Dikarya</taxon>
        <taxon>Basidiomycota</taxon>
        <taxon>Agaricomycotina</taxon>
        <taxon>Agaricomycetes</taxon>
        <taxon>Agaricomycetidae</taxon>
        <taxon>Agaricales</taxon>
        <taxon>Fistulinaceae</taxon>
        <taxon>Fistulina</taxon>
    </lineage>
</organism>
<evidence type="ECO:0000256" key="2">
    <source>
        <dbReference type="RuleBase" id="RU003707"/>
    </source>
</evidence>
<dbReference type="AlphaFoldDB" id="A0A0D7A2N9"/>
<sequence>MHSLSVPAHSKQLVVDIPAEHVLQVTFNRPEVLNAMNPTMTSDMEAVLKSFEQEPELWVLIVAGDGRLFCAGADLKAWNDELQGGQDSVEGQHRTFMDQYGFASLSKRQSRKPIIAAVTGGAYGGGVELLLNCDLVVADASSKFALPEVKRGVIAGAGGIPRLFNASGHQRASEMLLLGGTISVEDARDRFGFVNYIVPRAAVLSRALQLAVAITHNSPDAVQATKRGLLLAQRHNVDEAVTKSAMSAESNRAYGGHNIKEGLQAFAMRRSPKWRNPAKL</sequence>
<dbReference type="OrthoDB" id="2139957at2759"/>